<organism evidence="1">
    <name type="scientific">Arundo donax</name>
    <name type="common">Giant reed</name>
    <name type="synonym">Donax arundinaceus</name>
    <dbReference type="NCBI Taxonomy" id="35708"/>
    <lineage>
        <taxon>Eukaryota</taxon>
        <taxon>Viridiplantae</taxon>
        <taxon>Streptophyta</taxon>
        <taxon>Embryophyta</taxon>
        <taxon>Tracheophyta</taxon>
        <taxon>Spermatophyta</taxon>
        <taxon>Magnoliopsida</taxon>
        <taxon>Liliopsida</taxon>
        <taxon>Poales</taxon>
        <taxon>Poaceae</taxon>
        <taxon>PACMAD clade</taxon>
        <taxon>Arundinoideae</taxon>
        <taxon>Arundineae</taxon>
        <taxon>Arundo</taxon>
    </lineage>
</organism>
<reference evidence="1" key="2">
    <citation type="journal article" date="2015" name="Data Brief">
        <title>Shoot transcriptome of the giant reed, Arundo donax.</title>
        <authorList>
            <person name="Barrero R.A."/>
            <person name="Guerrero F.D."/>
            <person name="Moolhuijzen P."/>
            <person name="Goolsby J.A."/>
            <person name="Tidwell J."/>
            <person name="Bellgard S.E."/>
            <person name="Bellgard M.I."/>
        </authorList>
    </citation>
    <scope>NUCLEOTIDE SEQUENCE</scope>
    <source>
        <tissue evidence="1">Shoot tissue taken approximately 20 cm above the soil surface</tissue>
    </source>
</reference>
<dbReference type="EMBL" id="GBRH01158554">
    <property type="protein sequence ID" value="JAE39342.1"/>
    <property type="molecule type" value="Transcribed_RNA"/>
</dbReference>
<sequence length="19" mass="2397">MFFARLMFLLLYIMYILPT</sequence>
<evidence type="ECO:0000313" key="1">
    <source>
        <dbReference type="EMBL" id="JAE39342.1"/>
    </source>
</evidence>
<dbReference type="AlphaFoldDB" id="A0A0A9HRI5"/>
<proteinExistence type="predicted"/>
<reference evidence="1" key="1">
    <citation type="submission" date="2014-09" db="EMBL/GenBank/DDBJ databases">
        <authorList>
            <person name="Magalhaes I.L.F."/>
            <person name="Oliveira U."/>
            <person name="Santos F.R."/>
            <person name="Vidigal T.H.D.A."/>
            <person name="Brescovit A.D."/>
            <person name="Santos A.J."/>
        </authorList>
    </citation>
    <scope>NUCLEOTIDE SEQUENCE</scope>
    <source>
        <tissue evidence="1">Shoot tissue taken approximately 20 cm above the soil surface</tissue>
    </source>
</reference>
<name>A0A0A9HRI5_ARUDO</name>
<accession>A0A0A9HRI5</accession>
<protein>
    <submittedName>
        <fullName evidence="1">Uncharacterized protein</fullName>
    </submittedName>
</protein>